<evidence type="ECO:0000313" key="2">
    <source>
        <dbReference type="Proteomes" id="UP001358586"/>
    </source>
</evidence>
<protein>
    <submittedName>
        <fullName evidence="1">Uncharacterized protein</fullName>
    </submittedName>
</protein>
<proteinExistence type="predicted"/>
<accession>A0ABR0QV52</accession>
<dbReference type="EMBL" id="JARKNE010000002">
    <property type="protein sequence ID" value="KAK5843206.1"/>
    <property type="molecule type" value="Genomic_DNA"/>
</dbReference>
<evidence type="ECO:0000313" key="1">
    <source>
        <dbReference type="EMBL" id="KAK5843206.1"/>
    </source>
</evidence>
<organism evidence="1 2">
    <name type="scientific">Gossypium arboreum</name>
    <name type="common">Tree cotton</name>
    <name type="synonym">Gossypium nanking</name>
    <dbReference type="NCBI Taxonomy" id="29729"/>
    <lineage>
        <taxon>Eukaryota</taxon>
        <taxon>Viridiplantae</taxon>
        <taxon>Streptophyta</taxon>
        <taxon>Embryophyta</taxon>
        <taxon>Tracheophyta</taxon>
        <taxon>Spermatophyta</taxon>
        <taxon>Magnoliopsida</taxon>
        <taxon>eudicotyledons</taxon>
        <taxon>Gunneridae</taxon>
        <taxon>Pentapetalae</taxon>
        <taxon>rosids</taxon>
        <taxon>malvids</taxon>
        <taxon>Malvales</taxon>
        <taxon>Malvaceae</taxon>
        <taxon>Malvoideae</taxon>
        <taxon>Gossypium</taxon>
    </lineage>
</organism>
<dbReference type="Proteomes" id="UP001358586">
    <property type="component" value="Chromosome 2"/>
</dbReference>
<reference evidence="1 2" key="1">
    <citation type="submission" date="2023-03" db="EMBL/GenBank/DDBJ databases">
        <title>WGS of Gossypium arboreum.</title>
        <authorList>
            <person name="Yu D."/>
        </authorList>
    </citation>
    <scope>NUCLEOTIDE SEQUENCE [LARGE SCALE GENOMIC DNA]</scope>
    <source>
        <tissue evidence="1">Leaf</tissue>
    </source>
</reference>
<sequence length="56" mass="6632">MGIRIWILEKAKCLGLHFLVTFKGKHQVGWADQMGCELEEQPFINEEERQTRLPIY</sequence>
<name>A0ABR0QV52_GOSAR</name>
<keyword evidence="2" id="KW-1185">Reference proteome</keyword>
<comment type="caution">
    <text evidence="1">The sequence shown here is derived from an EMBL/GenBank/DDBJ whole genome shotgun (WGS) entry which is preliminary data.</text>
</comment>
<gene>
    <name evidence="1" type="ORF">PVK06_005654</name>
</gene>